<gene>
    <name evidence="2" type="ORF">CLOHIR_01308</name>
</gene>
<keyword evidence="1" id="KW-1133">Transmembrane helix</keyword>
<reference evidence="2 3" key="2">
    <citation type="submission" date="2008-10" db="EMBL/GenBank/DDBJ databases">
        <title>Draft genome sequence of Clostridium hiranonis (DSM 13275).</title>
        <authorList>
            <person name="Sudarsanam P."/>
            <person name="Ley R."/>
            <person name="Guruge J."/>
            <person name="Turnbaugh P.J."/>
            <person name="Mahowald M."/>
            <person name="Liep D."/>
            <person name="Gordon J."/>
        </authorList>
    </citation>
    <scope>NUCLEOTIDE SEQUENCE [LARGE SCALE GENOMIC DNA]</scope>
    <source>
        <strain evidence="2 3">DSM 13275</strain>
    </source>
</reference>
<dbReference type="AlphaFoldDB" id="B6FZK4"/>
<keyword evidence="1" id="KW-0472">Membrane</keyword>
<evidence type="ECO:0000313" key="2">
    <source>
        <dbReference type="EMBL" id="EEA85039.1"/>
    </source>
</evidence>
<evidence type="ECO:0000256" key="1">
    <source>
        <dbReference type="SAM" id="Phobius"/>
    </source>
</evidence>
<dbReference type="RefSeq" id="WP_006440229.1">
    <property type="nucleotide sequence ID" value="NZ_DS995356.1"/>
</dbReference>
<dbReference type="Proteomes" id="UP000003178">
    <property type="component" value="Unassembled WGS sequence"/>
</dbReference>
<dbReference type="EMBL" id="ABWP01000057">
    <property type="protein sequence ID" value="EEA85039.1"/>
    <property type="molecule type" value="Genomic_DNA"/>
</dbReference>
<keyword evidence="3" id="KW-1185">Reference proteome</keyword>
<feature type="transmembrane region" description="Helical" evidence="1">
    <location>
        <begin position="55"/>
        <end position="75"/>
    </location>
</feature>
<dbReference type="HOGENOM" id="CLU_173117_1_0_9"/>
<sequence length="116" mass="13535">MEIMGFVIWVICGLLFVGIGIYDYMSKKQVGFWANFDVPEVEDVIGFNKAVGRLFITYGVVFILIGIPLIPSIFYKNVLLVFIPIIGTVFETIWLMVYFVMKIEKKYYPKKVYKKR</sequence>
<organism evidence="2 3">
    <name type="scientific">Peptacetobacter hiranonis (strain DSM 13275 / JCM 10541 / KCTC 15199 / TO-931)</name>
    <name type="common">Clostridium hiranonis</name>
    <dbReference type="NCBI Taxonomy" id="500633"/>
    <lineage>
        <taxon>Bacteria</taxon>
        <taxon>Bacillati</taxon>
        <taxon>Bacillota</taxon>
        <taxon>Clostridia</taxon>
        <taxon>Peptostreptococcales</taxon>
        <taxon>Peptostreptococcaceae</taxon>
        <taxon>Peptacetobacter</taxon>
    </lineage>
</organism>
<name>B6FZK4_PEPHT</name>
<keyword evidence="1" id="KW-0812">Transmembrane</keyword>
<protein>
    <recommendedName>
        <fullName evidence="4">DUF3784 domain-containing protein</fullName>
    </recommendedName>
</protein>
<comment type="caution">
    <text evidence="2">The sequence shown here is derived from an EMBL/GenBank/DDBJ whole genome shotgun (WGS) entry which is preliminary data.</text>
</comment>
<evidence type="ECO:0008006" key="4">
    <source>
        <dbReference type="Google" id="ProtNLM"/>
    </source>
</evidence>
<dbReference type="OrthoDB" id="9808116at2"/>
<dbReference type="eggNOG" id="ENOG5032SUI">
    <property type="taxonomic scope" value="Bacteria"/>
</dbReference>
<dbReference type="STRING" id="500633.CLOHIR_01308"/>
<proteinExistence type="predicted"/>
<evidence type="ECO:0000313" key="3">
    <source>
        <dbReference type="Proteomes" id="UP000003178"/>
    </source>
</evidence>
<feature type="transmembrane region" description="Helical" evidence="1">
    <location>
        <begin position="81"/>
        <end position="101"/>
    </location>
</feature>
<accession>B6FZK4</accession>
<feature type="transmembrane region" description="Helical" evidence="1">
    <location>
        <begin position="6"/>
        <end position="25"/>
    </location>
</feature>
<reference evidence="2 3" key="1">
    <citation type="submission" date="2008-09" db="EMBL/GenBank/DDBJ databases">
        <authorList>
            <person name="Fulton L."/>
            <person name="Clifton S."/>
            <person name="Fulton B."/>
            <person name="Xu J."/>
            <person name="Minx P."/>
            <person name="Pepin K.H."/>
            <person name="Johnson M."/>
            <person name="Thiruvilangam P."/>
            <person name="Bhonagiri V."/>
            <person name="Nash W.E."/>
            <person name="Mardis E.R."/>
            <person name="Wilson R.K."/>
        </authorList>
    </citation>
    <scope>NUCLEOTIDE SEQUENCE [LARGE SCALE GENOMIC DNA]</scope>
    <source>
        <strain evidence="2 3">DSM 13275</strain>
    </source>
</reference>